<dbReference type="GO" id="GO:0008714">
    <property type="term" value="F:AMP nucleosidase activity"/>
    <property type="evidence" value="ECO:0007669"/>
    <property type="project" value="UniProtKB-EC"/>
</dbReference>
<keyword evidence="3" id="KW-0203">Cytokinin biosynthesis</keyword>
<dbReference type="PANTHER" id="PTHR31223">
    <property type="entry name" value="LOG FAMILY PROTEIN YJL055W"/>
    <property type="match status" value="1"/>
</dbReference>
<evidence type="ECO:0000256" key="1">
    <source>
        <dbReference type="ARBA" id="ARBA00000274"/>
    </source>
</evidence>
<name>A0A1Y5F262_9BACT</name>
<accession>A0A1Y5F262</accession>
<evidence type="ECO:0000256" key="2">
    <source>
        <dbReference type="ARBA" id="ARBA00006763"/>
    </source>
</evidence>
<dbReference type="EC" id="3.2.2.n1" evidence="3"/>
<comment type="catalytic activity">
    <reaction evidence="1">
        <text>AMP + H2O = D-ribose 5-phosphate + adenine</text>
        <dbReference type="Rhea" id="RHEA:20129"/>
        <dbReference type="ChEBI" id="CHEBI:15377"/>
        <dbReference type="ChEBI" id="CHEBI:16708"/>
        <dbReference type="ChEBI" id="CHEBI:78346"/>
        <dbReference type="ChEBI" id="CHEBI:456215"/>
        <dbReference type="EC" id="3.2.2.4"/>
    </reaction>
</comment>
<protein>
    <recommendedName>
        <fullName evidence="3">Cytokinin riboside 5'-monophosphate phosphoribohydrolase</fullName>
        <ecNumber evidence="3">3.2.2.n1</ecNumber>
    </recommendedName>
</protein>
<dbReference type="EMBL" id="MAAO01000015">
    <property type="protein sequence ID" value="OUR93525.1"/>
    <property type="molecule type" value="Genomic_DNA"/>
</dbReference>
<dbReference type="Gene3D" id="3.40.50.450">
    <property type="match status" value="1"/>
</dbReference>
<dbReference type="SUPFAM" id="SSF102405">
    <property type="entry name" value="MCP/YpsA-like"/>
    <property type="match status" value="1"/>
</dbReference>
<proteinExistence type="inferred from homology"/>
<dbReference type="GO" id="GO:0005829">
    <property type="term" value="C:cytosol"/>
    <property type="evidence" value="ECO:0007669"/>
    <property type="project" value="TreeGrafter"/>
</dbReference>
<reference evidence="5" key="1">
    <citation type="journal article" date="2017" name="Proc. Natl. Acad. Sci. U.S.A.">
        <title>Simulation of Deepwater Horizon oil plume reveals substrate specialization within a complex community of hydrocarbon-degraders.</title>
        <authorList>
            <person name="Hu P."/>
            <person name="Dubinsky E.A."/>
            <person name="Probst A.J."/>
            <person name="Wang J."/>
            <person name="Sieber C.M.K."/>
            <person name="Tom L.M."/>
            <person name="Gardinali P."/>
            <person name="Banfield J.F."/>
            <person name="Atlas R.M."/>
            <person name="Andersen G.L."/>
        </authorList>
    </citation>
    <scope>NUCLEOTIDE SEQUENCE [LARGE SCALE GENOMIC DNA]</scope>
</reference>
<dbReference type="NCBIfam" id="TIGR00730">
    <property type="entry name" value="Rossman fold protein, TIGR00730 family"/>
    <property type="match status" value="1"/>
</dbReference>
<comment type="similarity">
    <text evidence="2 3">Belongs to the LOG family.</text>
</comment>
<organism evidence="4 5">
    <name type="scientific">Halobacteriovorax marinus</name>
    <dbReference type="NCBI Taxonomy" id="97084"/>
    <lineage>
        <taxon>Bacteria</taxon>
        <taxon>Pseudomonadati</taxon>
        <taxon>Bdellovibrionota</taxon>
        <taxon>Bacteriovoracia</taxon>
        <taxon>Bacteriovoracales</taxon>
        <taxon>Halobacteriovoraceae</taxon>
        <taxon>Halobacteriovorax</taxon>
    </lineage>
</organism>
<dbReference type="Pfam" id="PF03641">
    <property type="entry name" value="Lysine_decarbox"/>
    <property type="match status" value="1"/>
</dbReference>
<evidence type="ECO:0000313" key="5">
    <source>
        <dbReference type="Proteomes" id="UP000196531"/>
    </source>
</evidence>
<dbReference type="AlphaFoldDB" id="A0A1Y5F262"/>
<sequence>MKKICVFCGSSAGKSKAYIEMANDVADLLVEQDHGLVYGGASIGVMGAMADKVLKKNGEVWGVMPQSLVDWEVAHEGLTKFEVVDSMHARKEVMYNWSDAFVALPGGFGTLDELCEILTWAQLKYHEKPCFLLNFNGFFDHLIKHFQHINKEGFLSDEHLELITIVDSIEELSVELEKSFA</sequence>
<dbReference type="InterPro" id="IPR005269">
    <property type="entry name" value="LOG"/>
</dbReference>
<dbReference type="InterPro" id="IPR031100">
    <property type="entry name" value="LOG_fam"/>
</dbReference>
<dbReference type="PANTHER" id="PTHR31223:SF70">
    <property type="entry name" value="LOG FAMILY PROTEIN YJL055W"/>
    <property type="match status" value="1"/>
</dbReference>
<evidence type="ECO:0000313" key="4">
    <source>
        <dbReference type="EMBL" id="OUR93525.1"/>
    </source>
</evidence>
<dbReference type="GO" id="GO:0009691">
    <property type="term" value="P:cytokinin biosynthetic process"/>
    <property type="evidence" value="ECO:0007669"/>
    <property type="project" value="UniProtKB-UniRule"/>
</dbReference>
<keyword evidence="3" id="KW-0378">Hydrolase</keyword>
<comment type="caution">
    <text evidence="4">The sequence shown here is derived from an EMBL/GenBank/DDBJ whole genome shotgun (WGS) entry which is preliminary data.</text>
</comment>
<dbReference type="Proteomes" id="UP000196531">
    <property type="component" value="Unassembled WGS sequence"/>
</dbReference>
<evidence type="ECO:0000256" key="3">
    <source>
        <dbReference type="RuleBase" id="RU363015"/>
    </source>
</evidence>
<gene>
    <name evidence="4" type="ORF">A9Q84_18810</name>
</gene>